<dbReference type="EMBL" id="PPXC01000013">
    <property type="protein sequence ID" value="POH72475.1"/>
    <property type="molecule type" value="Genomic_DNA"/>
</dbReference>
<dbReference type="InterPro" id="IPR027417">
    <property type="entry name" value="P-loop_NTPase"/>
</dbReference>
<protein>
    <submittedName>
        <fullName evidence="2">Zeta toxin protein</fullName>
    </submittedName>
</protein>
<organism evidence="2 3">
    <name type="scientific">Arthrobacter glacialis</name>
    <dbReference type="NCBI Taxonomy" id="1664"/>
    <lineage>
        <taxon>Bacteria</taxon>
        <taxon>Bacillati</taxon>
        <taxon>Actinomycetota</taxon>
        <taxon>Actinomycetes</taxon>
        <taxon>Micrococcales</taxon>
        <taxon>Micrococcaceae</taxon>
        <taxon>Arthrobacter</taxon>
    </lineage>
</organism>
<keyword evidence="3" id="KW-1185">Reference proteome</keyword>
<dbReference type="SUPFAM" id="SSF52540">
    <property type="entry name" value="P-loop containing nucleoside triphosphate hydrolases"/>
    <property type="match status" value="1"/>
</dbReference>
<gene>
    <name evidence="2" type="ORF">CVS27_15195</name>
</gene>
<evidence type="ECO:0000256" key="1">
    <source>
        <dbReference type="SAM" id="MobiDB-lite"/>
    </source>
</evidence>
<feature type="region of interest" description="Disordered" evidence="1">
    <location>
        <begin position="283"/>
        <end position="305"/>
    </location>
</feature>
<evidence type="ECO:0000313" key="2">
    <source>
        <dbReference type="EMBL" id="POH72475.1"/>
    </source>
</evidence>
<dbReference type="Proteomes" id="UP000237061">
    <property type="component" value="Unassembled WGS sequence"/>
</dbReference>
<feature type="region of interest" description="Disordered" evidence="1">
    <location>
        <begin position="1"/>
        <end position="29"/>
    </location>
</feature>
<evidence type="ECO:0000313" key="3">
    <source>
        <dbReference type="Proteomes" id="UP000237061"/>
    </source>
</evidence>
<proteinExistence type="predicted"/>
<dbReference type="Gene3D" id="3.40.50.300">
    <property type="entry name" value="P-loop containing nucleotide triphosphate hydrolases"/>
    <property type="match status" value="1"/>
</dbReference>
<sequence>MLQQVHEELSWMTSEGGSAHRNSPRATQQTNLPLDISGERLRFQRSLLDELLSEGEGLILKEGFAAVVVTAGPPGAGKSTHIGAMQLADGWREIDADEIKIRLLKSAVSDGRFDDFLTTNLADGHPIMMNELSSLVHNESVALADLMIKRCLERKENVIIQGTLSWEGLPPRYSQMLALYDYSSLTLLDIEVEQSVALERAFTRWSTGRIDTIAGHCEGGGRFTPIEAITSIYDSSGRYSRCNQNAVDFFNAKGVEDLDGIRLIVCDGEDPESQTEYRRVKGDYTTPIPGYLKDKDPNPVKARTP</sequence>
<dbReference type="AlphaFoldDB" id="A0A2S3ZT98"/>
<accession>A0A2S3ZT98</accession>
<reference evidence="2 3" key="1">
    <citation type="submission" date="2018-01" db="EMBL/GenBank/DDBJ databases">
        <title>Arthrobacter sp. nov., from glaciers in China.</title>
        <authorList>
            <person name="Liu Q."/>
            <person name="Xin Y.-H."/>
        </authorList>
    </citation>
    <scope>NUCLEOTIDE SEQUENCE [LARGE SCALE GENOMIC DNA]</scope>
    <source>
        <strain evidence="2 3">HLT2-12-2</strain>
    </source>
</reference>
<name>A0A2S3ZT98_ARTGL</name>
<feature type="compositionally biased region" description="Polar residues" evidence="1">
    <location>
        <begin position="11"/>
        <end position="29"/>
    </location>
</feature>
<comment type="caution">
    <text evidence="2">The sequence shown here is derived from an EMBL/GenBank/DDBJ whole genome shotgun (WGS) entry which is preliminary data.</text>
</comment>